<feature type="transmembrane region" description="Helical" evidence="6">
    <location>
        <begin position="20"/>
        <end position="37"/>
    </location>
</feature>
<evidence type="ECO:0000313" key="9">
    <source>
        <dbReference type="Proteomes" id="UP000807785"/>
    </source>
</evidence>
<dbReference type="Gene3D" id="3.30.70.100">
    <property type="match status" value="1"/>
</dbReference>
<accession>A0A9D7E0V9</accession>
<dbReference type="InterPro" id="IPR000595">
    <property type="entry name" value="cNMP-bd_dom"/>
</dbReference>
<dbReference type="PANTHER" id="PTHR30221:SF1">
    <property type="entry name" value="SMALL-CONDUCTANCE MECHANOSENSITIVE CHANNEL"/>
    <property type="match status" value="1"/>
</dbReference>
<dbReference type="InterPro" id="IPR018490">
    <property type="entry name" value="cNMP-bd_dom_sf"/>
</dbReference>
<dbReference type="InterPro" id="IPR006685">
    <property type="entry name" value="MscS_channel_2nd"/>
</dbReference>
<evidence type="ECO:0000256" key="2">
    <source>
        <dbReference type="ARBA" id="ARBA00022475"/>
    </source>
</evidence>
<protein>
    <recommendedName>
        <fullName evidence="6">Small-conductance mechanosensitive channel</fullName>
    </recommendedName>
</protein>
<evidence type="ECO:0000256" key="6">
    <source>
        <dbReference type="RuleBase" id="RU369025"/>
    </source>
</evidence>
<keyword evidence="6" id="KW-0813">Transport</keyword>
<feature type="transmembrane region" description="Helical" evidence="6">
    <location>
        <begin position="49"/>
        <end position="68"/>
    </location>
</feature>
<dbReference type="InterPro" id="IPR045275">
    <property type="entry name" value="MscS_archaea/bacteria_type"/>
</dbReference>
<keyword evidence="5 6" id="KW-0472">Membrane</keyword>
<comment type="subunit">
    <text evidence="6">Homoheptamer.</text>
</comment>
<dbReference type="SMART" id="SM00100">
    <property type="entry name" value="cNMP"/>
    <property type="match status" value="1"/>
</dbReference>
<dbReference type="SUPFAM" id="SSF50182">
    <property type="entry name" value="Sm-like ribonucleoproteins"/>
    <property type="match status" value="1"/>
</dbReference>
<dbReference type="CDD" id="cd00038">
    <property type="entry name" value="CAP_ED"/>
    <property type="match status" value="1"/>
</dbReference>
<comment type="caution">
    <text evidence="8">The sequence shown here is derived from an EMBL/GenBank/DDBJ whole genome shotgun (WGS) entry which is preliminary data.</text>
</comment>
<dbReference type="SUPFAM" id="SSF82689">
    <property type="entry name" value="Mechanosensitive channel protein MscS (YggB), C-terminal domain"/>
    <property type="match status" value="1"/>
</dbReference>
<dbReference type="PROSITE" id="PS00888">
    <property type="entry name" value="CNMP_BINDING_1"/>
    <property type="match status" value="1"/>
</dbReference>
<sequence length="516" mass="57898">MDEALLLRVWHEFWQQDVPYVLTLAVLVTLILLRVLPAERRRITNTFGFFALSVLGQLGAAFVGALGFTRSGNVAFEFMLFGAGLALINLLGLLLFRMLLPRLRIDVPRILEDVLVILAYVAWGMVRLRYSGVELGSLVTTSAIITAVLAFAMQDTLGNILGGLALQLDDSISLGDWIRIDELSGKVVEIRWRYTAIETRNGELAVIPNSVMMKNKFFVQGRAENLRTPSRASTRRWIWFAVDYAVPPSRVIETVEAAFAAAQIANVARTPAPSCVLMEFGNGYGKYALRFWLLDPQPDDPTDSAVRVHILATLQRAGMRIAVPENALHITKENERYRKAVRSRSFDRQLAALQEVELFASLEPNELAQLAERLVYAPFARGDVLIRQGETANWLYLLIKGDVDVWYEPEGEPRRFLKTLYGGSVVGEMGLLTGEARRATVSARTDVECYRLDKSVFEQVIRARPEVVESIAVTLTAREQELESLKREVAKAPAAARSRANDDSLLRRIRRFFNVD</sequence>
<dbReference type="EMBL" id="JADJEV010000004">
    <property type="protein sequence ID" value="MBK6974416.1"/>
    <property type="molecule type" value="Genomic_DNA"/>
</dbReference>
<evidence type="ECO:0000256" key="4">
    <source>
        <dbReference type="ARBA" id="ARBA00022989"/>
    </source>
</evidence>
<dbReference type="InterPro" id="IPR014710">
    <property type="entry name" value="RmlC-like_jellyroll"/>
</dbReference>
<dbReference type="Gene3D" id="1.10.287.1260">
    <property type="match status" value="1"/>
</dbReference>
<keyword evidence="4 6" id="KW-1133">Transmembrane helix</keyword>
<keyword evidence="6" id="KW-0406">Ion transport</keyword>
<dbReference type="Proteomes" id="UP000807785">
    <property type="component" value="Unassembled WGS sequence"/>
</dbReference>
<evidence type="ECO:0000256" key="3">
    <source>
        <dbReference type="ARBA" id="ARBA00022692"/>
    </source>
</evidence>
<dbReference type="AlphaFoldDB" id="A0A9D7E0V9"/>
<dbReference type="PANTHER" id="PTHR30221">
    <property type="entry name" value="SMALL-CONDUCTANCE MECHANOSENSITIVE CHANNEL"/>
    <property type="match status" value="1"/>
</dbReference>
<evidence type="ECO:0000313" key="8">
    <source>
        <dbReference type="EMBL" id="MBK6974416.1"/>
    </source>
</evidence>
<dbReference type="InterPro" id="IPR011066">
    <property type="entry name" value="MscS_channel_C_sf"/>
</dbReference>
<feature type="transmembrane region" description="Helical" evidence="6">
    <location>
        <begin position="132"/>
        <end position="152"/>
    </location>
</feature>
<dbReference type="Gene3D" id="2.30.30.60">
    <property type="match status" value="1"/>
</dbReference>
<keyword evidence="6" id="KW-0997">Cell inner membrane</keyword>
<dbReference type="SUPFAM" id="SSF51206">
    <property type="entry name" value="cAMP-binding domain-like"/>
    <property type="match status" value="1"/>
</dbReference>
<proteinExistence type="inferred from homology"/>
<dbReference type="InterPro" id="IPR018488">
    <property type="entry name" value="cNMP-bd_CS"/>
</dbReference>
<feature type="domain" description="Cyclic nucleotide-binding" evidence="7">
    <location>
        <begin position="358"/>
        <end position="478"/>
    </location>
</feature>
<dbReference type="Pfam" id="PF00924">
    <property type="entry name" value="MS_channel_2nd"/>
    <property type="match status" value="1"/>
</dbReference>
<dbReference type="Pfam" id="PF00027">
    <property type="entry name" value="cNMP_binding"/>
    <property type="match status" value="1"/>
</dbReference>
<dbReference type="PROSITE" id="PS50042">
    <property type="entry name" value="CNMP_BINDING_3"/>
    <property type="match status" value="1"/>
</dbReference>
<dbReference type="Gene3D" id="2.60.120.10">
    <property type="entry name" value="Jelly Rolls"/>
    <property type="match status" value="1"/>
</dbReference>
<gene>
    <name evidence="8" type="ORF">IPH26_16205</name>
</gene>
<feature type="transmembrane region" description="Helical" evidence="6">
    <location>
        <begin position="74"/>
        <end position="98"/>
    </location>
</feature>
<evidence type="ECO:0000259" key="7">
    <source>
        <dbReference type="PROSITE" id="PS50042"/>
    </source>
</evidence>
<keyword evidence="2" id="KW-1003">Cell membrane</keyword>
<dbReference type="InterPro" id="IPR023408">
    <property type="entry name" value="MscS_beta-dom_sf"/>
</dbReference>
<dbReference type="GO" id="GO:0008381">
    <property type="term" value="F:mechanosensitive monoatomic ion channel activity"/>
    <property type="evidence" value="ECO:0007669"/>
    <property type="project" value="InterPro"/>
</dbReference>
<comment type="subcellular location">
    <subcellularLocation>
        <location evidence="6">Cell inner membrane</location>
        <topology evidence="6">Multi-pass membrane protein</topology>
    </subcellularLocation>
    <subcellularLocation>
        <location evidence="1">Cell membrane</location>
        <topology evidence="1">Multi-pass membrane protein</topology>
    </subcellularLocation>
</comment>
<name>A0A9D7E0V9_9PROT</name>
<dbReference type="GO" id="GO:0005886">
    <property type="term" value="C:plasma membrane"/>
    <property type="evidence" value="ECO:0007669"/>
    <property type="project" value="UniProtKB-SubCell"/>
</dbReference>
<dbReference type="InterPro" id="IPR010920">
    <property type="entry name" value="LSM_dom_sf"/>
</dbReference>
<keyword evidence="6" id="KW-0407">Ion channel</keyword>
<comment type="similarity">
    <text evidence="6">Belongs to the MscS (TC 1.A.23) family.</text>
</comment>
<reference evidence="8" key="1">
    <citation type="submission" date="2020-10" db="EMBL/GenBank/DDBJ databases">
        <title>Connecting structure to function with the recovery of over 1000 high-quality activated sludge metagenome-assembled genomes encoding full-length rRNA genes using long-read sequencing.</title>
        <authorList>
            <person name="Singleton C.M."/>
            <person name="Petriglieri F."/>
            <person name="Kristensen J.M."/>
            <person name="Kirkegaard R.H."/>
            <person name="Michaelsen T.Y."/>
            <person name="Andersen M.H."/>
            <person name="Karst S.M."/>
            <person name="Dueholm M.S."/>
            <person name="Nielsen P.H."/>
            <person name="Albertsen M."/>
        </authorList>
    </citation>
    <scope>NUCLEOTIDE SEQUENCE</scope>
    <source>
        <strain evidence="8">Bjer_18-Q3-R1-45_BAT3C.347</strain>
    </source>
</reference>
<evidence type="ECO:0000256" key="1">
    <source>
        <dbReference type="ARBA" id="ARBA00004651"/>
    </source>
</evidence>
<keyword evidence="3 6" id="KW-0812">Transmembrane</keyword>
<comment type="function">
    <text evidence="6">Mechanosensitive channel that participates in the regulation of osmotic pressure changes within the cell, opening in response to stretch forces in the membrane lipid bilayer, without the need for other proteins. Contributes to normal resistance to hypoosmotic shock. Forms an ion channel of 1.0 nanosiemens conductance with a slight preference for anions.</text>
</comment>
<evidence type="ECO:0000256" key="5">
    <source>
        <dbReference type="ARBA" id="ARBA00023136"/>
    </source>
</evidence>
<organism evidence="8 9">
    <name type="scientific">Candidatus Methylophosphatis roskildensis</name>
    <dbReference type="NCBI Taxonomy" id="2899263"/>
    <lineage>
        <taxon>Bacteria</taxon>
        <taxon>Pseudomonadati</taxon>
        <taxon>Pseudomonadota</taxon>
        <taxon>Betaproteobacteria</taxon>
        <taxon>Nitrosomonadales</taxon>
        <taxon>Sterolibacteriaceae</taxon>
        <taxon>Candidatus Methylophosphatis</taxon>
    </lineage>
</organism>